<dbReference type="GO" id="GO:0005737">
    <property type="term" value="C:cytoplasm"/>
    <property type="evidence" value="ECO:0007669"/>
    <property type="project" value="UniProtKB-SubCell"/>
</dbReference>
<reference evidence="6 7" key="1">
    <citation type="journal article" date="2010" name="Science">
        <title>Genomic analysis of organismal complexity in the multicellular green alga Volvox carteri.</title>
        <authorList>
            <person name="Prochnik S.E."/>
            <person name="Umen J."/>
            <person name="Nedelcu A.M."/>
            <person name="Hallmann A."/>
            <person name="Miller S.M."/>
            <person name="Nishii I."/>
            <person name="Ferris P."/>
            <person name="Kuo A."/>
            <person name="Mitros T."/>
            <person name="Fritz-Laylin L.K."/>
            <person name="Hellsten U."/>
            <person name="Chapman J."/>
            <person name="Simakov O."/>
            <person name="Rensing S.A."/>
            <person name="Terry A."/>
            <person name="Pangilinan J."/>
            <person name="Kapitonov V."/>
            <person name="Jurka J."/>
            <person name="Salamov A."/>
            <person name="Shapiro H."/>
            <person name="Schmutz J."/>
            <person name="Grimwood J."/>
            <person name="Lindquist E."/>
            <person name="Lucas S."/>
            <person name="Grigoriev I.V."/>
            <person name="Schmitt R."/>
            <person name="Kirk D."/>
            <person name="Rokhsar D.S."/>
        </authorList>
    </citation>
    <scope>NUCLEOTIDE SEQUENCE [LARGE SCALE GENOMIC DNA]</scope>
    <source>
        <strain evidence="7">f. Nagariensis / Eve</strain>
    </source>
</reference>
<comment type="subcellular location">
    <subcellularLocation>
        <location evidence="3">Cytoplasm</location>
    </subcellularLocation>
</comment>
<feature type="domain" description="OBG-type G" evidence="4">
    <location>
        <begin position="25"/>
        <end position="285"/>
    </location>
</feature>
<dbReference type="STRING" id="3068.D8U4J1"/>
<dbReference type="InterPro" id="IPR004095">
    <property type="entry name" value="TGS"/>
</dbReference>
<dbReference type="GO" id="GO:0005525">
    <property type="term" value="F:GTP binding"/>
    <property type="evidence" value="ECO:0007669"/>
    <property type="project" value="InterPro"/>
</dbReference>
<feature type="binding site" evidence="3">
    <location>
        <position position="234"/>
    </location>
    <ligand>
        <name>ATP</name>
        <dbReference type="ChEBI" id="CHEBI:30616"/>
    </ligand>
</feature>
<evidence type="ECO:0000259" key="4">
    <source>
        <dbReference type="PROSITE" id="PS51710"/>
    </source>
</evidence>
<organism evidence="7">
    <name type="scientific">Volvox carteri f. nagariensis</name>
    <dbReference type="NCBI Taxonomy" id="3068"/>
    <lineage>
        <taxon>Eukaryota</taxon>
        <taxon>Viridiplantae</taxon>
        <taxon>Chlorophyta</taxon>
        <taxon>core chlorophytes</taxon>
        <taxon>Chlorophyceae</taxon>
        <taxon>CS clade</taxon>
        <taxon>Chlamydomonadales</taxon>
        <taxon>Volvocaceae</taxon>
        <taxon>Volvox</taxon>
    </lineage>
</organism>
<gene>
    <name evidence="6" type="ORF">VOLCADRAFT_82356</name>
</gene>
<dbReference type="FunFam" id="3.10.20.30:FF:000001">
    <property type="entry name" value="Ribosome-binding ATPase YchF"/>
    <property type="match status" value="1"/>
</dbReference>
<dbReference type="InterPro" id="IPR012675">
    <property type="entry name" value="Beta-grasp_dom_sf"/>
</dbReference>
<comment type="subunit">
    <text evidence="3">Monomer.</text>
</comment>
<dbReference type="eggNOG" id="KOG1491">
    <property type="taxonomic scope" value="Eukaryota"/>
</dbReference>
<dbReference type="AlphaFoldDB" id="D8U4J1"/>
<dbReference type="CDD" id="cd01900">
    <property type="entry name" value="YchF"/>
    <property type="match status" value="1"/>
</dbReference>
<sequence>MPPKADAKASEPKGAARFGRVRNSLKMGIVGLPNVGKSSLFNLLTEQNIAAENYPFCTIDPNESRCAVPDERYDWLCNLWKPPSMYPAYLQITDIAGLVRGAAEGAGLGNAFLSHISAVDGIFHVVRAFDNDEVVHVDDSVDPIRDLETIQMELCKKDLEFVTKAEEKELRDVKKSQGMKISLAFTTTFDKVKAMLQENKPVRCGDFNSKEVELIREKLDNLITTKPVVYLVNLSASDFVRKKNKWLAKIHAWIQEHGGGVLIPFSVEWESKLWATRDDPDGRKAFLDASGGAVSALPKMVVQGFKELNLIYFFTAGETEVRCWTIQRGTMAPQAAGVIHSDMERGFIKAEVVSYNDFRSLATSKSMMEVKAAGKYRQEGKSYVVEDGDIIYIQFNVTSSGKK</sequence>
<dbReference type="PROSITE" id="PS51880">
    <property type="entry name" value="TGS"/>
    <property type="match status" value="1"/>
</dbReference>
<dbReference type="InterPro" id="IPR004396">
    <property type="entry name" value="ATPase_YchF/OLA1"/>
</dbReference>
<dbReference type="Pfam" id="PF01926">
    <property type="entry name" value="MMR_HSR1"/>
    <property type="match status" value="1"/>
</dbReference>
<dbReference type="GeneID" id="9616141"/>
<dbReference type="Pfam" id="PF06071">
    <property type="entry name" value="YchF-GTPase_C"/>
    <property type="match status" value="1"/>
</dbReference>
<dbReference type="InterPro" id="IPR006073">
    <property type="entry name" value="GTP-bd"/>
</dbReference>
<dbReference type="SUPFAM" id="SSF52540">
    <property type="entry name" value="P-loop containing nucleoside triphosphate hydrolases"/>
    <property type="match status" value="1"/>
</dbReference>
<keyword evidence="7" id="KW-1185">Reference proteome</keyword>
<dbReference type="PIRSF" id="PIRSF006641">
    <property type="entry name" value="CHP00092"/>
    <property type="match status" value="1"/>
</dbReference>
<dbReference type="HAMAP" id="MF_00944">
    <property type="entry name" value="YchF_OLA1_ATPase"/>
    <property type="match status" value="1"/>
</dbReference>
<feature type="binding site" evidence="3">
    <location>
        <begin position="34"/>
        <end position="39"/>
    </location>
    <ligand>
        <name>ATP</name>
        <dbReference type="ChEBI" id="CHEBI:30616"/>
    </ligand>
</feature>
<dbReference type="InterPro" id="IPR041706">
    <property type="entry name" value="YchF_N"/>
</dbReference>
<dbReference type="KEGG" id="vcn:VOLCADRAFT_82356"/>
<dbReference type="Gene3D" id="3.10.20.30">
    <property type="match status" value="1"/>
</dbReference>
<dbReference type="GO" id="GO:0043023">
    <property type="term" value="F:ribosomal large subunit binding"/>
    <property type="evidence" value="ECO:0007669"/>
    <property type="project" value="UniProtKB-UniRule"/>
</dbReference>
<keyword evidence="3" id="KW-0378">Hydrolase</keyword>
<evidence type="ECO:0000256" key="2">
    <source>
        <dbReference type="ARBA" id="ARBA00022840"/>
    </source>
</evidence>
<evidence type="ECO:0000313" key="6">
    <source>
        <dbReference type="EMBL" id="EFJ45281.1"/>
    </source>
</evidence>
<dbReference type="Gene3D" id="1.10.150.300">
    <property type="entry name" value="TGS-like domain"/>
    <property type="match status" value="1"/>
</dbReference>
<dbReference type="InterPro" id="IPR023192">
    <property type="entry name" value="TGS-like_dom_sf"/>
</dbReference>
<evidence type="ECO:0000313" key="7">
    <source>
        <dbReference type="Proteomes" id="UP000001058"/>
    </source>
</evidence>
<keyword evidence="2 3" id="KW-0067">ATP-binding</keyword>
<keyword evidence="1 3" id="KW-0547">Nucleotide-binding</keyword>
<dbReference type="GO" id="GO:0016887">
    <property type="term" value="F:ATP hydrolysis activity"/>
    <property type="evidence" value="ECO:0007669"/>
    <property type="project" value="UniProtKB-UniRule"/>
</dbReference>
<dbReference type="RefSeq" id="XP_002953657.1">
    <property type="nucleotide sequence ID" value="XM_002953611.1"/>
</dbReference>
<evidence type="ECO:0000256" key="1">
    <source>
        <dbReference type="ARBA" id="ARBA00022741"/>
    </source>
</evidence>
<feature type="domain" description="TGS" evidence="5">
    <location>
        <begin position="309"/>
        <end position="395"/>
    </location>
</feature>
<dbReference type="PANTHER" id="PTHR23305">
    <property type="entry name" value="OBG GTPASE FAMILY"/>
    <property type="match status" value="1"/>
</dbReference>
<dbReference type="FunFam" id="1.10.150.300:FF:000001">
    <property type="entry name" value="Ribosome-binding ATPase YchF"/>
    <property type="match status" value="1"/>
</dbReference>
<dbReference type="InterPro" id="IPR012676">
    <property type="entry name" value="TGS-like"/>
</dbReference>
<dbReference type="InterPro" id="IPR013029">
    <property type="entry name" value="YchF_C"/>
</dbReference>
<dbReference type="GO" id="GO:0005524">
    <property type="term" value="F:ATP binding"/>
    <property type="evidence" value="ECO:0007669"/>
    <property type="project" value="UniProtKB-UniRule"/>
</dbReference>
<dbReference type="CDD" id="cd04867">
    <property type="entry name" value="TGS_YchF_OLA1"/>
    <property type="match status" value="1"/>
</dbReference>
<keyword evidence="3" id="KW-0963">Cytoplasm</keyword>
<accession>D8U4J1</accession>
<protein>
    <recommendedName>
        <fullName evidence="3">Obg-like ATPase 1</fullName>
    </recommendedName>
</protein>
<comment type="function">
    <text evidence="3">Hydrolyzes ATP, and can also hydrolyze GTP with lower efficiency. Has lower affinity for GTP.</text>
</comment>
<dbReference type="Gene3D" id="3.40.50.300">
    <property type="entry name" value="P-loop containing nucleotide triphosphate hydrolases"/>
    <property type="match status" value="1"/>
</dbReference>
<dbReference type="SUPFAM" id="SSF81271">
    <property type="entry name" value="TGS-like"/>
    <property type="match status" value="1"/>
</dbReference>
<dbReference type="PRINTS" id="PR00326">
    <property type="entry name" value="GTP1OBG"/>
</dbReference>
<dbReference type="EMBL" id="GL378358">
    <property type="protein sequence ID" value="EFJ45281.1"/>
    <property type="molecule type" value="Genomic_DNA"/>
</dbReference>
<dbReference type="InterPro" id="IPR031167">
    <property type="entry name" value="G_OBG"/>
</dbReference>
<dbReference type="InParanoid" id="D8U4J1"/>
<dbReference type="PROSITE" id="PS51710">
    <property type="entry name" value="G_OBG"/>
    <property type="match status" value="1"/>
</dbReference>
<dbReference type="InterPro" id="IPR027417">
    <property type="entry name" value="P-loop_NTPase"/>
</dbReference>
<dbReference type="PANTHER" id="PTHR23305:SF7">
    <property type="entry name" value="OBG-TYPE G DOMAIN-CONTAINING PROTEIN"/>
    <property type="match status" value="1"/>
</dbReference>
<proteinExistence type="inferred from homology"/>
<dbReference type="OrthoDB" id="424823at2759"/>
<evidence type="ECO:0000259" key="5">
    <source>
        <dbReference type="PROSITE" id="PS51880"/>
    </source>
</evidence>
<evidence type="ECO:0000256" key="3">
    <source>
        <dbReference type="HAMAP-Rule" id="MF_03167"/>
    </source>
</evidence>
<name>D8U4J1_VOLCA</name>
<dbReference type="Proteomes" id="UP000001058">
    <property type="component" value="Unassembled WGS sequence"/>
</dbReference>
<dbReference type="NCBIfam" id="TIGR00092">
    <property type="entry name" value="redox-regulated ATPase YchF"/>
    <property type="match status" value="1"/>
</dbReference>
<comment type="similarity">
    <text evidence="3">Belongs to the TRAFAC class OBG-HflX-like GTPase superfamily. OBG GTPase family. YchF/OLA1 subfamily.</text>
</comment>